<accession>A0ABP5G7I7</accession>
<dbReference type="EMBL" id="BAAANB010000038">
    <property type="protein sequence ID" value="GAA2041363.1"/>
    <property type="molecule type" value="Genomic_DNA"/>
</dbReference>
<organism evidence="1 2">
    <name type="scientific">Terrabacter terrae</name>
    <dbReference type="NCBI Taxonomy" id="318434"/>
    <lineage>
        <taxon>Bacteria</taxon>
        <taxon>Bacillati</taxon>
        <taxon>Actinomycetota</taxon>
        <taxon>Actinomycetes</taxon>
        <taxon>Micrococcales</taxon>
        <taxon>Intrasporangiaceae</taxon>
        <taxon>Terrabacter</taxon>
    </lineage>
</organism>
<dbReference type="RefSeq" id="WP_343994292.1">
    <property type="nucleotide sequence ID" value="NZ_BAAANB010000038.1"/>
</dbReference>
<evidence type="ECO:0000313" key="2">
    <source>
        <dbReference type="Proteomes" id="UP001501285"/>
    </source>
</evidence>
<keyword evidence="2" id="KW-1185">Reference proteome</keyword>
<evidence type="ECO:0000313" key="1">
    <source>
        <dbReference type="EMBL" id="GAA2041363.1"/>
    </source>
</evidence>
<proteinExistence type="predicted"/>
<name>A0ABP5G7I7_9MICO</name>
<protein>
    <submittedName>
        <fullName evidence="1">Uncharacterized protein</fullName>
    </submittedName>
</protein>
<dbReference type="Proteomes" id="UP001501285">
    <property type="component" value="Unassembled WGS sequence"/>
</dbReference>
<reference evidence="2" key="1">
    <citation type="journal article" date="2019" name="Int. J. Syst. Evol. Microbiol.">
        <title>The Global Catalogue of Microorganisms (GCM) 10K type strain sequencing project: providing services to taxonomists for standard genome sequencing and annotation.</title>
        <authorList>
            <consortium name="The Broad Institute Genomics Platform"/>
            <consortium name="The Broad Institute Genome Sequencing Center for Infectious Disease"/>
            <person name="Wu L."/>
            <person name="Ma J."/>
        </authorList>
    </citation>
    <scope>NUCLEOTIDE SEQUENCE [LARGE SCALE GENOMIC DNA]</scope>
    <source>
        <strain evidence="2">JCM 14283</strain>
    </source>
</reference>
<sequence>MSSPDTHACSDRGPLGESPKFMIRALTTVIPNRPAYNPPSASAAALLTP</sequence>
<comment type="caution">
    <text evidence="1">The sequence shown here is derived from an EMBL/GenBank/DDBJ whole genome shotgun (WGS) entry which is preliminary data.</text>
</comment>
<gene>
    <name evidence="1" type="ORF">GCM10009740_37320</name>
</gene>